<feature type="transmembrane region" description="Helical" evidence="2">
    <location>
        <begin position="175"/>
        <end position="193"/>
    </location>
</feature>
<proteinExistence type="predicted"/>
<evidence type="ECO:0000256" key="1">
    <source>
        <dbReference type="SAM" id="MobiDB-lite"/>
    </source>
</evidence>
<feature type="compositionally biased region" description="Basic residues" evidence="1">
    <location>
        <begin position="387"/>
        <end position="396"/>
    </location>
</feature>
<dbReference type="InterPro" id="IPR002656">
    <property type="entry name" value="Acyl_transf_3_dom"/>
</dbReference>
<dbReference type="AlphaFoldDB" id="A0A6J6DV35"/>
<gene>
    <name evidence="4" type="ORF">UFOPK1493_02142</name>
</gene>
<dbReference type="EMBL" id="CAEZSR010000079">
    <property type="protein sequence ID" value="CAB4566789.1"/>
    <property type="molecule type" value="Genomic_DNA"/>
</dbReference>
<feature type="transmembrane region" description="Helical" evidence="2">
    <location>
        <begin position="342"/>
        <end position="366"/>
    </location>
</feature>
<feature type="transmembrane region" description="Helical" evidence="2">
    <location>
        <begin position="199"/>
        <end position="219"/>
    </location>
</feature>
<evidence type="ECO:0000259" key="3">
    <source>
        <dbReference type="Pfam" id="PF01757"/>
    </source>
</evidence>
<feature type="region of interest" description="Disordered" evidence="1">
    <location>
        <begin position="375"/>
        <end position="396"/>
    </location>
</feature>
<evidence type="ECO:0000256" key="2">
    <source>
        <dbReference type="SAM" id="Phobius"/>
    </source>
</evidence>
<feature type="transmembrane region" description="Helical" evidence="2">
    <location>
        <begin position="69"/>
        <end position="91"/>
    </location>
</feature>
<reference evidence="4" key="1">
    <citation type="submission" date="2020-05" db="EMBL/GenBank/DDBJ databases">
        <authorList>
            <person name="Chiriac C."/>
            <person name="Salcher M."/>
            <person name="Ghai R."/>
            <person name="Kavagutti S V."/>
        </authorList>
    </citation>
    <scope>NUCLEOTIDE SEQUENCE</scope>
</reference>
<feature type="transmembrane region" description="Helical" evidence="2">
    <location>
        <begin position="112"/>
        <end position="134"/>
    </location>
</feature>
<organism evidence="4">
    <name type="scientific">freshwater metagenome</name>
    <dbReference type="NCBI Taxonomy" id="449393"/>
    <lineage>
        <taxon>unclassified sequences</taxon>
        <taxon>metagenomes</taxon>
        <taxon>ecological metagenomes</taxon>
    </lineage>
</organism>
<keyword evidence="2" id="KW-0472">Membrane</keyword>
<evidence type="ECO:0000313" key="4">
    <source>
        <dbReference type="EMBL" id="CAB4566789.1"/>
    </source>
</evidence>
<name>A0A6J6DV35_9ZZZZ</name>
<feature type="transmembrane region" description="Helical" evidence="2">
    <location>
        <begin position="140"/>
        <end position="163"/>
    </location>
</feature>
<feature type="transmembrane region" description="Helical" evidence="2">
    <location>
        <begin position="264"/>
        <end position="284"/>
    </location>
</feature>
<accession>A0A6J6DV35</accession>
<sequence>MVEGTAEVPGAGAAPADASAGRNTYVDFLRAVSLIVVVLWHWAFTIVIWEDDGPHATNPIGFTTGLWLATWLLQVMPLFFYIGGYAHLTSWTRAQARGVSIWSFTGRRLRQLAVPALSLFAVWLVLGSVLGAVFDLTWVGRAVFLVVSPLWFIAIYLVLVALLPIAIRLHQRFDSIVIVFLAGAALAVDIARFRYDLEWLGMANMLFVWGLCHQLGFFYDRIVALHRRIDWTLLWAGLFGLAGLVFSGLYPGSMVGVPGERSNMAPPSICIVALVAFQAGVVEIIRPAMQRRLARARWQRANELVNRFSMPLFLFHTTGMALHRAVRYAIAGERNEPTSPDLWWWLSRPFAIVGPLLFTLPVIYLFGRQWVRGERSDRGDRGQGARPMRRPLTARR</sequence>
<feature type="transmembrane region" description="Helical" evidence="2">
    <location>
        <begin position="28"/>
        <end position="49"/>
    </location>
</feature>
<dbReference type="Pfam" id="PF01757">
    <property type="entry name" value="Acyl_transf_3"/>
    <property type="match status" value="1"/>
</dbReference>
<dbReference type="GO" id="GO:0016747">
    <property type="term" value="F:acyltransferase activity, transferring groups other than amino-acyl groups"/>
    <property type="evidence" value="ECO:0007669"/>
    <property type="project" value="InterPro"/>
</dbReference>
<keyword evidence="2" id="KW-1133">Transmembrane helix</keyword>
<feature type="domain" description="Acyltransferase 3" evidence="3">
    <location>
        <begin position="24"/>
        <end position="358"/>
    </location>
</feature>
<protein>
    <submittedName>
        <fullName evidence="4">Unannotated protein</fullName>
    </submittedName>
</protein>
<feature type="transmembrane region" description="Helical" evidence="2">
    <location>
        <begin position="304"/>
        <end position="322"/>
    </location>
</feature>
<feature type="transmembrane region" description="Helical" evidence="2">
    <location>
        <begin position="231"/>
        <end position="252"/>
    </location>
</feature>
<keyword evidence="2" id="KW-0812">Transmembrane</keyword>